<evidence type="ECO:0000313" key="2">
    <source>
        <dbReference type="Proteomes" id="UP000187486"/>
    </source>
</evidence>
<dbReference type="Gene3D" id="2.40.30.100">
    <property type="entry name" value="AF2212/PG0164-like"/>
    <property type="match status" value="1"/>
</dbReference>
<organism evidence="1 2">
    <name type="scientific">Amycolatopsis coloradensis</name>
    <dbReference type="NCBI Taxonomy" id="76021"/>
    <lineage>
        <taxon>Bacteria</taxon>
        <taxon>Bacillati</taxon>
        <taxon>Actinomycetota</taxon>
        <taxon>Actinomycetes</taxon>
        <taxon>Pseudonocardiales</taxon>
        <taxon>Pseudonocardiaceae</taxon>
        <taxon>Amycolatopsis</taxon>
    </lineage>
</organism>
<dbReference type="EMBL" id="MQUQ01000026">
    <property type="protein sequence ID" value="OLZ44380.1"/>
    <property type="molecule type" value="Genomic_DNA"/>
</dbReference>
<dbReference type="RefSeq" id="WP_076167561.1">
    <property type="nucleotide sequence ID" value="NZ_JBEZVB010000037.1"/>
</dbReference>
<evidence type="ECO:0000313" key="1">
    <source>
        <dbReference type="EMBL" id="OLZ44380.1"/>
    </source>
</evidence>
<sequence>MDRREFDAVLEADQRGHVRIRLPFDPSEVWGKKQRHFVRGSLNGTGFEGSLGSRGGAWFFPVNKTLRASSGIGPGDDVHVVLEPGDSPDAALPADLAGALRADDAAKSFFDSLSGFYQREYVAWIQGAKKEETRNSRVAEVIDLLNQGRKQR</sequence>
<accession>A0A1R0KFY5</accession>
<dbReference type="InterPro" id="IPR015018">
    <property type="entry name" value="DUF1905"/>
</dbReference>
<keyword evidence="2" id="KW-1185">Reference proteome</keyword>
<dbReference type="InterPro" id="IPR037079">
    <property type="entry name" value="AF2212/PG0164-like_sf"/>
</dbReference>
<comment type="caution">
    <text evidence="1">The sequence shown here is derived from an EMBL/GenBank/DDBJ whole genome shotgun (WGS) entry which is preliminary data.</text>
</comment>
<name>A0A1R0KFY5_9PSEU</name>
<dbReference type="STRING" id="76021.BS329_36680"/>
<dbReference type="SUPFAM" id="SSF141694">
    <property type="entry name" value="AF2212/PG0164-like"/>
    <property type="match status" value="1"/>
</dbReference>
<gene>
    <name evidence="1" type="ORF">BS329_36680</name>
</gene>
<protein>
    <recommendedName>
        <fullName evidence="3">DUF1905 domain-containing protein</fullName>
    </recommendedName>
</protein>
<dbReference type="Pfam" id="PF13376">
    <property type="entry name" value="OmdA"/>
    <property type="match status" value="1"/>
</dbReference>
<dbReference type="OrthoDB" id="5126993at2"/>
<proteinExistence type="predicted"/>
<dbReference type="AlphaFoldDB" id="A0A1R0KFY5"/>
<reference evidence="1 2" key="1">
    <citation type="submission" date="2016-01" db="EMBL/GenBank/DDBJ databases">
        <title>Amycolatopsis coloradensis genome sequencing and assembly.</title>
        <authorList>
            <person name="Mayilraj S."/>
        </authorList>
    </citation>
    <scope>NUCLEOTIDE SEQUENCE [LARGE SCALE GENOMIC DNA]</scope>
    <source>
        <strain evidence="1 2">DSM 44225</strain>
    </source>
</reference>
<dbReference type="Pfam" id="PF08922">
    <property type="entry name" value="DUF1905"/>
    <property type="match status" value="1"/>
</dbReference>
<dbReference type="Proteomes" id="UP000187486">
    <property type="component" value="Unassembled WGS sequence"/>
</dbReference>
<evidence type="ECO:0008006" key="3">
    <source>
        <dbReference type="Google" id="ProtNLM"/>
    </source>
</evidence>